<dbReference type="EMBL" id="JAVFWL010000001">
    <property type="protein sequence ID" value="KAK6729680.1"/>
    <property type="molecule type" value="Genomic_DNA"/>
</dbReference>
<proteinExistence type="predicted"/>
<reference evidence="1 2" key="1">
    <citation type="submission" date="2023-08" db="EMBL/GenBank/DDBJ databases">
        <title>A Necator americanus chromosomal reference genome.</title>
        <authorList>
            <person name="Ilik V."/>
            <person name="Petrzelkova K.J."/>
            <person name="Pardy F."/>
            <person name="Fuh T."/>
            <person name="Niatou-Singa F.S."/>
            <person name="Gouil Q."/>
            <person name="Baker L."/>
            <person name="Ritchie M.E."/>
            <person name="Jex A.R."/>
            <person name="Gazzola D."/>
            <person name="Li H."/>
            <person name="Toshio Fujiwara R."/>
            <person name="Zhan B."/>
            <person name="Aroian R.V."/>
            <person name="Pafco B."/>
            <person name="Schwarz E.M."/>
        </authorList>
    </citation>
    <scope>NUCLEOTIDE SEQUENCE [LARGE SCALE GENOMIC DNA]</scope>
    <source>
        <strain evidence="1 2">Aroian</strain>
        <tissue evidence="1">Whole animal</tissue>
    </source>
</reference>
<evidence type="ECO:0000313" key="2">
    <source>
        <dbReference type="Proteomes" id="UP001303046"/>
    </source>
</evidence>
<accession>A0ABR1BW78</accession>
<gene>
    <name evidence="1" type="primary">Necator_chrI.g2747</name>
    <name evidence="1" type="ORF">RB195_006619</name>
</gene>
<dbReference type="Proteomes" id="UP001303046">
    <property type="component" value="Unassembled WGS sequence"/>
</dbReference>
<protein>
    <submittedName>
        <fullName evidence="1">Uncharacterized protein</fullName>
    </submittedName>
</protein>
<sequence>MATGERPSNLRLLRTFVILDQCDACATRHEDSLRPCTYNARTVSTDTDLHALFRAGERIKIDVTALRETDSRKERPRTGDRQYAAISGEETPSRNIGAIGFAMHPSVVHLANSHKILLPYLTIFHLRSLRQKRIRIVKCYSPT</sequence>
<name>A0ABR1BW78_NECAM</name>
<evidence type="ECO:0000313" key="1">
    <source>
        <dbReference type="EMBL" id="KAK6729680.1"/>
    </source>
</evidence>
<comment type="caution">
    <text evidence="1">The sequence shown here is derived from an EMBL/GenBank/DDBJ whole genome shotgun (WGS) entry which is preliminary data.</text>
</comment>
<organism evidence="1 2">
    <name type="scientific">Necator americanus</name>
    <name type="common">Human hookworm</name>
    <dbReference type="NCBI Taxonomy" id="51031"/>
    <lineage>
        <taxon>Eukaryota</taxon>
        <taxon>Metazoa</taxon>
        <taxon>Ecdysozoa</taxon>
        <taxon>Nematoda</taxon>
        <taxon>Chromadorea</taxon>
        <taxon>Rhabditida</taxon>
        <taxon>Rhabditina</taxon>
        <taxon>Rhabditomorpha</taxon>
        <taxon>Strongyloidea</taxon>
        <taxon>Ancylostomatidae</taxon>
        <taxon>Bunostominae</taxon>
        <taxon>Necator</taxon>
    </lineage>
</organism>
<keyword evidence="2" id="KW-1185">Reference proteome</keyword>